<proteinExistence type="predicted"/>
<reference evidence="3" key="2">
    <citation type="journal article" date="2022" name="Curr. Genet.">
        <title>Suggestion for a new bacteriophage genus for the Klebsiella pneumoniae phage vB_KpnS-Carvaje.</title>
        <authorList>
            <person name="Sousa J.C."/>
            <person name="Sillankorva S."/>
            <person name="Faustino A."/>
            <person name="Carvalho C.M."/>
        </authorList>
    </citation>
    <scope>NUCLEOTIDE SEQUENCE</scope>
</reference>
<keyword evidence="2" id="KW-0378">Hydrolase</keyword>
<keyword evidence="4" id="KW-1185">Reference proteome</keyword>
<gene>
    <name evidence="3" type="ORF">vBKpnSCarvaje_0066</name>
</gene>
<keyword evidence="1" id="KW-0540">Nuclease</keyword>
<dbReference type="Gene3D" id="3.90.1600.10">
    <property type="entry name" value="Palm domain of DNA polymerase"/>
    <property type="match status" value="1"/>
</dbReference>
<sequence>MSDAYIYDIENYPNVWLFGAIHALTGTPYIFEISHRRDDRQAYYMFTEFLREHGAEEVGYNNIGYDYPVQHSILNNIMYITNADIYRKGDAIINCGDDNRFAHMVWENDWIVPQIDLYKIHHFDNQAKRTSLKTLEFNMRMENIEDLPFTPGIYLTDSQIDTLRHYLIHDLKATLMFHGHSKKLIDFRRELSAKYNRNFMNHNDTKIGKDYFIMELEKSGIECYYPGPGKKPRQTIRPSIALNDVIFPYIRFEQPEFNRVLNWLRQQVITETKGVFTDLSANINGFAFDFGTGGIHGSIESQTIRSTDNYVIIDLDVASFYPNLAISNELFPAHLGKQFCVIYKNVYDMRSSYPKGTPENAMLKLALNGVYGDSNNVYSPFYDPAYTMSITINGQLLLCMLAEELLKIPGLSMIQANTDGLTVYVPRVFTGQVEQVRHAWEKLTRLELEEAIYDAMFIRDVNNYIAVYEGGKKVKRKGAYCHTTKTDANPNGDLGWHQNHSMQVVAKAAEAALVYGKDIRKFITSHEDIHDFMLVTKVPRNSKLMCGDQQVQNITRYYVSTDGAPLIKVMPPLAKALKIDPNAPERRMAVCKGWTVTECNNMQRFNRATLNYEFYIKEAEKLVAPLR</sequence>
<dbReference type="InterPro" id="IPR023211">
    <property type="entry name" value="DNA_pol_palm_dom_sf"/>
</dbReference>
<dbReference type="GO" id="GO:0004518">
    <property type="term" value="F:nuclease activity"/>
    <property type="evidence" value="ECO:0007669"/>
    <property type="project" value="UniProtKB-KW"/>
</dbReference>
<dbReference type="InterPro" id="IPR043502">
    <property type="entry name" value="DNA/RNA_pol_sf"/>
</dbReference>
<dbReference type="SUPFAM" id="SSF56672">
    <property type="entry name" value="DNA/RNA polymerases"/>
    <property type="match status" value="1"/>
</dbReference>
<protein>
    <submittedName>
        <fullName evidence="3">DNA polymerase</fullName>
    </submittedName>
</protein>
<evidence type="ECO:0000256" key="2">
    <source>
        <dbReference type="ARBA" id="ARBA00022801"/>
    </source>
</evidence>
<accession>A0AAE9CKI5</accession>
<reference evidence="3" key="1">
    <citation type="submission" date="2021-11" db="EMBL/GenBank/DDBJ databases">
        <authorList>
            <person name="Sousa J."/>
            <person name="Sillankorva S."/>
            <person name="Faustino A."/>
            <person name="Carvalho C."/>
        </authorList>
    </citation>
    <scope>NUCLEOTIDE SEQUENCE</scope>
</reference>
<name>A0AAE9CKI5_9CAUD</name>
<evidence type="ECO:0000313" key="3">
    <source>
        <dbReference type="EMBL" id="UJQ44030.1"/>
    </source>
</evidence>
<evidence type="ECO:0000313" key="4">
    <source>
        <dbReference type="Proteomes" id="UP000829649"/>
    </source>
</evidence>
<dbReference type="GO" id="GO:0016787">
    <property type="term" value="F:hydrolase activity"/>
    <property type="evidence" value="ECO:0007669"/>
    <property type="project" value="UniProtKB-KW"/>
</dbReference>
<evidence type="ECO:0000256" key="1">
    <source>
        <dbReference type="ARBA" id="ARBA00022722"/>
    </source>
</evidence>
<organism evidence="3 4">
    <name type="scientific">Klebsiella phage vB_KpnS-Carvaje</name>
    <dbReference type="NCBI Taxonomy" id="2900314"/>
    <lineage>
        <taxon>Viruses</taxon>
        <taxon>Duplodnaviria</taxon>
        <taxon>Heunggongvirae</taxon>
        <taxon>Uroviricota</taxon>
        <taxon>Caudoviricetes</taxon>
        <taxon>Carvajevirus</taxon>
        <taxon>Carvajevirus carvaje</taxon>
    </lineage>
</organism>
<dbReference type="Proteomes" id="UP000829649">
    <property type="component" value="Segment"/>
</dbReference>
<dbReference type="EMBL" id="OL604152">
    <property type="protein sequence ID" value="UJQ44030.1"/>
    <property type="molecule type" value="Genomic_DNA"/>
</dbReference>